<evidence type="ECO:0000259" key="3">
    <source>
        <dbReference type="Pfam" id="PF01464"/>
    </source>
</evidence>
<evidence type="ECO:0000313" key="5">
    <source>
        <dbReference type="EMBL" id="QCK88828.1"/>
    </source>
</evidence>
<dbReference type="PANTHER" id="PTHR37423:SF2">
    <property type="entry name" value="MEMBRANE-BOUND LYTIC MUREIN TRANSGLYCOSYLASE C"/>
    <property type="match status" value="1"/>
</dbReference>
<dbReference type="EMBL" id="CP039865">
    <property type="protein sequence ID" value="QCK88828.1"/>
    <property type="molecule type" value="Genomic_DNA"/>
</dbReference>
<dbReference type="SUPFAM" id="SSF53955">
    <property type="entry name" value="Lysozyme-like"/>
    <property type="match status" value="1"/>
</dbReference>
<protein>
    <submittedName>
        <fullName evidence="5">Lytic transglycosylase domain-containing protein</fullName>
    </submittedName>
</protein>
<reference evidence="5 6" key="1">
    <citation type="submission" date="2019-04" db="EMBL/GenBank/DDBJ databases">
        <title>Phreatobacter aquaticus sp. nov.</title>
        <authorList>
            <person name="Choi A."/>
            <person name="Baek K."/>
        </authorList>
    </citation>
    <scope>NUCLEOTIDE SEQUENCE [LARGE SCALE GENOMIC DNA]</scope>
    <source>
        <strain evidence="5 6">NMCR1094</strain>
    </source>
</reference>
<dbReference type="Gene3D" id="1.10.530.10">
    <property type="match status" value="1"/>
</dbReference>
<dbReference type="Pfam" id="PF01464">
    <property type="entry name" value="SLT"/>
    <property type="match status" value="1"/>
</dbReference>
<evidence type="ECO:0000256" key="1">
    <source>
        <dbReference type="ARBA" id="ARBA00007734"/>
    </source>
</evidence>
<dbReference type="InterPro" id="IPR007730">
    <property type="entry name" value="SPOR-like_dom"/>
</dbReference>
<organism evidence="5 6">
    <name type="scientific">Phreatobacter aquaticus</name>
    <dbReference type="NCBI Taxonomy" id="2570229"/>
    <lineage>
        <taxon>Bacteria</taxon>
        <taxon>Pseudomonadati</taxon>
        <taxon>Pseudomonadota</taxon>
        <taxon>Alphaproteobacteria</taxon>
        <taxon>Hyphomicrobiales</taxon>
        <taxon>Phreatobacteraceae</taxon>
        <taxon>Phreatobacter</taxon>
    </lineage>
</organism>
<dbReference type="CDD" id="cd00254">
    <property type="entry name" value="LT-like"/>
    <property type="match status" value="1"/>
</dbReference>
<dbReference type="AlphaFoldDB" id="A0A4D7QML5"/>
<dbReference type="Proteomes" id="UP000298588">
    <property type="component" value="Chromosome"/>
</dbReference>
<feature type="domain" description="SPOR" evidence="4">
    <location>
        <begin position="220"/>
        <end position="272"/>
    </location>
</feature>
<keyword evidence="6" id="KW-1185">Reference proteome</keyword>
<proteinExistence type="inferred from homology"/>
<dbReference type="InterPro" id="IPR008258">
    <property type="entry name" value="Transglycosylase_SLT_dom_1"/>
</dbReference>
<name>A0A4D7QML5_9HYPH</name>
<dbReference type="GO" id="GO:0042834">
    <property type="term" value="F:peptidoglycan binding"/>
    <property type="evidence" value="ECO:0007669"/>
    <property type="project" value="InterPro"/>
</dbReference>
<dbReference type="PANTHER" id="PTHR37423">
    <property type="entry name" value="SOLUBLE LYTIC MUREIN TRANSGLYCOSYLASE-RELATED"/>
    <property type="match status" value="1"/>
</dbReference>
<accession>A0A4D7QML5</accession>
<dbReference type="RefSeq" id="WP_137102154.1">
    <property type="nucleotide sequence ID" value="NZ_CP039865.1"/>
</dbReference>
<sequence>MLLALATPAVAQAPDGETLEQSLCRLIEGNARTRGLPVHFFTRLIFAESGFRLRAVSPAGAQGVAQFMPGTAAERGLADPFDPEQAIAHSASFLADLMKRFGNWGLAAAAYNAGPNRVQGFLEGRSLPAETLDYVWKITGRSPESWLEESRRPVQPTDGLHDHPPQTCLMVTAQIRRPGGAGTPAIAEGPFAPWGVQLAGHFSRSVALASYGRARARLAGILGNVQPMILGSRLRSFGRATYYRVRAPAPSRRAADALCERIRGAGGACAVLRN</sequence>
<evidence type="ECO:0000259" key="4">
    <source>
        <dbReference type="Pfam" id="PF05036"/>
    </source>
</evidence>
<dbReference type="OrthoDB" id="9801695at2"/>
<evidence type="ECO:0000313" key="6">
    <source>
        <dbReference type="Proteomes" id="UP000298588"/>
    </source>
</evidence>
<comment type="similarity">
    <text evidence="2">Belongs to the virb1 family.</text>
</comment>
<dbReference type="Pfam" id="PF05036">
    <property type="entry name" value="SPOR"/>
    <property type="match status" value="1"/>
</dbReference>
<dbReference type="InterPro" id="IPR023346">
    <property type="entry name" value="Lysozyme-like_dom_sf"/>
</dbReference>
<comment type="similarity">
    <text evidence="1">Belongs to the transglycosylase Slt family.</text>
</comment>
<feature type="domain" description="Transglycosylase SLT" evidence="3">
    <location>
        <begin position="26"/>
        <end position="119"/>
    </location>
</feature>
<dbReference type="KEGG" id="paqt:E8L99_16225"/>
<evidence type="ECO:0000256" key="2">
    <source>
        <dbReference type="ARBA" id="ARBA00009387"/>
    </source>
</evidence>
<gene>
    <name evidence="5" type="ORF">E8L99_16225</name>
</gene>